<reference evidence="3" key="1">
    <citation type="journal article" date="2021" name="PeerJ">
        <title>Extensive microbial diversity within the chicken gut microbiome revealed by metagenomics and culture.</title>
        <authorList>
            <person name="Gilroy R."/>
            <person name="Ravi A."/>
            <person name="Getino M."/>
            <person name="Pursley I."/>
            <person name="Horton D.L."/>
            <person name="Alikhan N.F."/>
            <person name="Baker D."/>
            <person name="Gharbi K."/>
            <person name="Hall N."/>
            <person name="Watson M."/>
            <person name="Adriaenssens E.M."/>
            <person name="Foster-Nyarko E."/>
            <person name="Jarju S."/>
            <person name="Secka A."/>
            <person name="Antonio M."/>
            <person name="Oren A."/>
            <person name="Chaudhuri R.R."/>
            <person name="La Ragione R."/>
            <person name="Hildebrand F."/>
            <person name="Pallen M.J."/>
        </authorList>
    </citation>
    <scope>NUCLEOTIDE SEQUENCE</scope>
    <source>
        <strain evidence="3">ChiGjej5B5-22894</strain>
    </source>
</reference>
<evidence type="ECO:0000313" key="3">
    <source>
        <dbReference type="EMBL" id="HJG90769.1"/>
    </source>
</evidence>
<dbReference type="EMBL" id="DYUE01000091">
    <property type="protein sequence ID" value="HJG90769.1"/>
    <property type="molecule type" value="Genomic_DNA"/>
</dbReference>
<gene>
    <name evidence="3" type="ORF">K8V81_03495</name>
</gene>
<sequence length="269" mass="28490">MAQGRESPTGYEWEEHTVLSEPEPLTMPERAGEGPRGGADRVGPTGPEPRTGRRGALPAWAIVAIVLVQATALVAVVALVVGGLQRLGQSPEPAGTTAVQATAPEQTTSPEREPGTVTDQSGREISDGTGGFEQPAAPGEHTLSWSTWTDGTISVTALEVDLDATAPAAQEETLLQDGYRLVLATYEVRYDGPGQLAPAEELWLTGESERSYFPDIGEGLVPDPMKAISPLESGRSATFRSAFLVPETEIESFRLGVETYTGEILYVGT</sequence>
<dbReference type="Proteomes" id="UP000742460">
    <property type="component" value="Unassembled WGS sequence"/>
</dbReference>
<keyword evidence="2" id="KW-1133">Transmembrane helix</keyword>
<accession>A0A921MV39</accession>
<proteinExistence type="predicted"/>
<keyword evidence="2" id="KW-0812">Transmembrane</keyword>
<evidence type="ECO:0000256" key="2">
    <source>
        <dbReference type="SAM" id="Phobius"/>
    </source>
</evidence>
<protein>
    <submittedName>
        <fullName evidence="3">Uncharacterized protein</fullName>
    </submittedName>
</protein>
<name>A0A921MV39_9MICO</name>
<evidence type="ECO:0000313" key="4">
    <source>
        <dbReference type="Proteomes" id="UP000742460"/>
    </source>
</evidence>
<keyword evidence="2" id="KW-0472">Membrane</keyword>
<reference evidence="3" key="2">
    <citation type="submission" date="2021-09" db="EMBL/GenBank/DDBJ databases">
        <authorList>
            <person name="Gilroy R."/>
        </authorList>
    </citation>
    <scope>NUCLEOTIDE SEQUENCE</scope>
    <source>
        <strain evidence="3">ChiGjej5B5-22894</strain>
    </source>
</reference>
<comment type="caution">
    <text evidence="3">The sequence shown here is derived from an EMBL/GenBank/DDBJ whole genome shotgun (WGS) entry which is preliminary data.</text>
</comment>
<feature type="region of interest" description="Disordered" evidence="1">
    <location>
        <begin position="88"/>
        <end position="144"/>
    </location>
</feature>
<dbReference type="AlphaFoldDB" id="A0A921MV39"/>
<feature type="compositionally biased region" description="Polar residues" evidence="1">
    <location>
        <begin position="97"/>
        <end position="109"/>
    </location>
</feature>
<organism evidence="3 4">
    <name type="scientific">Brachybacterium massiliense</name>
    <dbReference type="NCBI Taxonomy" id="1755098"/>
    <lineage>
        <taxon>Bacteria</taxon>
        <taxon>Bacillati</taxon>
        <taxon>Actinomycetota</taxon>
        <taxon>Actinomycetes</taxon>
        <taxon>Micrococcales</taxon>
        <taxon>Dermabacteraceae</taxon>
        <taxon>Brachybacterium</taxon>
    </lineage>
</organism>
<feature type="region of interest" description="Disordered" evidence="1">
    <location>
        <begin position="1"/>
        <end position="54"/>
    </location>
</feature>
<feature type="transmembrane region" description="Helical" evidence="2">
    <location>
        <begin position="59"/>
        <end position="81"/>
    </location>
</feature>
<evidence type="ECO:0000256" key="1">
    <source>
        <dbReference type="SAM" id="MobiDB-lite"/>
    </source>
</evidence>